<protein>
    <submittedName>
        <fullName evidence="2">Uncharacterized protein</fullName>
    </submittedName>
</protein>
<name>A0A813K4U4_POLGL</name>
<reference evidence="2" key="1">
    <citation type="submission" date="2021-02" db="EMBL/GenBank/DDBJ databases">
        <authorList>
            <person name="Dougan E. K."/>
            <person name="Rhodes N."/>
            <person name="Thang M."/>
            <person name="Chan C."/>
        </authorList>
    </citation>
    <scope>NUCLEOTIDE SEQUENCE</scope>
</reference>
<gene>
    <name evidence="2" type="ORF">PGLA2088_LOCUS29048</name>
</gene>
<evidence type="ECO:0000313" key="3">
    <source>
        <dbReference type="Proteomes" id="UP000626109"/>
    </source>
</evidence>
<comment type="caution">
    <text evidence="2">The sequence shown here is derived from an EMBL/GenBank/DDBJ whole genome shotgun (WGS) entry which is preliminary data.</text>
</comment>
<dbReference type="EMBL" id="CAJNNW010028144">
    <property type="protein sequence ID" value="CAE8694840.1"/>
    <property type="molecule type" value="Genomic_DNA"/>
</dbReference>
<evidence type="ECO:0000256" key="1">
    <source>
        <dbReference type="SAM" id="MobiDB-lite"/>
    </source>
</evidence>
<feature type="compositionally biased region" description="Basic residues" evidence="1">
    <location>
        <begin position="36"/>
        <end position="47"/>
    </location>
</feature>
<evidence type="ECO:0000313" key="2">
    <source>
        <dbReference type="EMBL" id="CAE8694840.1"/>
    </source>
</evidence>
<sequence>MQELARPAGGIHEIQSHEACQLQQIGDNAEGSATHNHSHAASHKSKSTPKTVISDINNNDVKIMNNTINNNNNATSSASPAVTTTPDPLDATSTVVSTRLAHLSLGSLCCYRCCVTLFSLLFSTATMGKGNGTYRSSPPAEVM</sequence>
<organism evidence="2 3">
    <name type="scientific">Polarella glacialis</name>
    <name type="common">Dinoflagellate</name>
    <dbReference type="NCBI Taxonomy" id="89957"/>
    <lineage>
        <taxon>Eukaryota</taxon>
        <taxon>Sar</taxon>
        <taxon>Alveolata</taxon>
        <taxon>Dinophyceae</taxon>
        <taxon>Suessiales</taxon>
        <taxon>Suessiaceae</taxon>
        <taxon>Polarella</taxon>
    </lineage>
</organism>
<accession>A0A813K4U4</accession>
<proteinExistence type="predicted"/>
<feature type="region of interest" description="Disordered" evidence="1">
    <location>
        <begin position="29"/>
        <end position="52"/>
    </location>
</feature>
<dbReference type="Proteomes" id="UP000626109">
    <property type="component" value="Unassembled WGS sequence"/>
</dbReference>
<dbReference type="AlphaFoldDB" id="A0A813K4U4"/>